<reference evidence="15" key="1">
    <citation type="submission" date="2013-04" db="EMBL/GenBank/DDBJ databases">
        <title>The Genome Sequence of Fonticula alba ATCC 38817.</title>
        <authorList>
            <consortium name="The Broad Institute Genomics Platform"/>
            <person name="Russ C."/>
            <person name="Cuomo C."/>
            <person name="Burger G."/>
            <person name="Gray M.W."/>
            <person name="Holland P.W.H."/>
            <person name="King N."/>
            <person name="Lang F.B.F."/>
            <person name="Roger A.J."/>
            <person name="Ruiz-Trillo I."/>
            <person name="Brown M."/>
            <person name="Walker B."/>
            <person name="Young S."/>
            <person name="Zeng Q."/>
            <person name="Gargeya S."/>
            <person name="Fitzgerald M."/>
            <person name="Haas B."/>
            <person name="Abouelleil A."/>
            <person name="Allen A.W."/>
            <person name="Alvarado L."/>
            <person name="Arachchi H.M."/>
            <person name="Berlin A.M."/>
            <person name="Chapman S.B."/>
            <person name="Gainer-Dewar J."/>
            <person name="Goldberg J."/>
            <person name="Griggs A."/>
            <person name="Gujja S."/>
            <person name="Hansen M."/>
            <person name="Howarth C."/>
            <person name="Imamovic A."/>
            <person name="Ireland A."/>
            <person name="Larimer J."/>
            <person name="McCowan C."/>
            <person name="Murphy C."/>
            <person name="Pearson M."/>
            <person name="Poon T.W."/>
            <person name="Priest M."/>
            <person name="Roberts A."/>
            <person name="Saif S."/>
            <person name="Shea T."/>
            <person name="Sisk P."/>
            <person name="Sykes S."/>
            <person name="Wortman J."/>
            <person name="Nusbaum C."/>
            <person name="Birren B."/>
        </authorList>
    </citation>
    <scope>NUCLEOTIDE SEQUENCE [LARGE SCALE GENOMIC DNA]</scope>
    <source>
        <strain evidence="15">ATCC 38817</strain>
    </source>
</reference>
<dbReference type="GO" id="GO:0071031">
    <property type="term" value="P:nuclear mRNA surveillance of mRNA 3'-end processing"/>
    <property type="evidence" value="ECO:0007669"/>
    <property type="project" value="TreeGrafter"/>
</dbReference>
<dbReference type="SUPFAM" id="SSF50249">
    <property type="entry name" value="Nucleic acid-binding proteins"/>
    <property type="match status" value="3"/>
</dbReference>
<evidence type="ECO:0000256" key="9">
    <source>
        <dbReference type="ARBA" id="ARBA00023242"/>
    </source>
</evidence>
<dbReference type="InterPro" id="IPR033770">
    <property type="entry name" value="RRP44_S1"/>
</dbReference>
<evidence type="ECO:0000256" key="4">
    <source>
        <dbReference type="ARBA" id="ARBA00022722"/>
    </source>
</evidence>
<feature type="region of interest" description="Disordered" evidence="12">
    <location>
        <begin position="954"/>
        <end position="991"/>
    </location>
</feature>
<dbReference type="Gene3D" id="2.40.50.690">
    <property type="match status" value="1"/>
</dbReference>
<dbReference type="RefSeq" id="XP_009495003.1">
    <property type="nucleotide sequence ID" value="XM_009496728.1"/>
</dbReference>
<keyword evidence="7" id="KW-0269">Exonuclease</keyword>
<dbReference type="Gene3D" id="3.40.50.1010">
    <property type="entry name" value="5'-nuclease"/>
    <property type="match status" value="1"/>
</dbReference>
<keyword evidence="8" id="KW-0694">RNA-binding</keyword>
<dbReference type="GO" id="GO:0006364">
    <property type="term" value="P:rRNA processing"/>
    <property type="evidence" value="ECO:0007669"/>
    <property type="project" value="UniProtKB-KW"/>
</dbReference>
<dbReference type="InterPro" id="IPR001900">
    <property type="entry name" value="RNase_II/R"/>
</dbReference>
<dbReference type="GeneID" id="20527553"/>
<dbReference type="Pfam" id="PF13638">
    <property type="entry name" value="PIN_4"/>
    <property type="match status" value="1"/>
</dbReference>
<dbReference type="SUPFAM" id="SSF88723">
    <property type="entry name" value="PIN domain-like"/>
    <property type="match status" value="1"/>
</dbReference>
<evidence type="ECO:0000259" key="13">
    <source>
        <dbReference type="SMART" id="SM00670"/>
    </source>
</evidence>
<dbReference type="Pfam" id="PF17215">
    <property type="entry name" value="Rrp44_S1"/>
    <property type="match status" value="1"/>
</dbReference>
<evidence type="ECO:0000313" key="15">
    <source>
        <dbReference type="EMBL" id="KCV70487.1"/>
    </source>
</evidence>
<dbReference type="FunFam" id="2.40.50.700:FF:000001">
    <property type="entry name" value="Exosome complex exonuclease exoribonuclease (Rrp44)"/>
    <property type="match status" value="1"/>
</dbReference>
<protein>
    <recommendedName>
        <fullName evidence="10">Ribosomal RNA-processing protein 44</fullName>
    </recommendedName>
</protein>
<evidence type="ECO:0000256" key="7">
    <source>
        <dbReference type="ARBA" id="ARBA00022839"/>
    </source>
</evidence>
<dbReference type="InterPro" id="IPR012340">
    <property type="entry name" value="NA-bd_OB-fold"/>
</dbReference>
<evidence type="ECO:0000259" key="14">
    <source>
        <dbReference type="SMART" id="SM00955"/>
    </source>
</evidence>
<comment type="similarity">
    <text evidence="2 11">Belongs to the RNR ribonuclease family.</text>
</comment>
<dbReference type="InterPro" id="IPR041505">
    <property type="entry name" value="Dis3_CSD2"/>
</dbReference>
<dbReference type="PANTHER" id="PTHR23355:SF35">
    <property type="entry name" value="EXOSOME COMPLEX EXONUCLEASE RRP44"/>
    <property type="match status" value="1"/>
</dbReference>
<feature type="domain" description="RNB" evidence="14">
    <location>
        <begin position="445"/>
        <end position="792"/>
    </location>
</feature>
<keyword evidence="16" id="KW-1185">Reference proteome</keyword>
<dbReference type="InterPro" id="IPR050180">
    <property type="entry name" value="RNR_Ribonuclease"/>
</dbReference>
<keyword evidence="5" id="KW-0378">Hydrolase</keyword>
<dbReference type="EMBL" id="KB932204">
    <property type="protein sequence ID" value="KCV70487.1"/>
    <property type="molecule type" value="Genomic_DNA"/>
</dbReference>
<gene>
    <name evidence="15" type="ORF">H696_02828</name>
</gene>
<evidence type="ECO:0000256" key="1">
    <source>
        <dbReference type="ARBA" id="ARBA00004123"/>
    </source>
</evidence>
<evidence type="ECO:0000256" key="10">
    <source>
        <dbReference type="ARBA" id="ARBA00077930"/>
    </source>
</evidence>
<dbReference type="InterPro" id="IPR029060">
    <property type="entry name" value="PIN-like_dom_sf"/>
</dbReference>
<dbReference type="Pfam" id="PF00773">
    <property type="entry name" value="RNB"/>
    <property type="match status" value="1"/>
</dbReference>
<feature type="domain" description="PIN" evidence="13">
    <location>
        <begin position="10"/>
        <end position="124"/>
    </location>
</feature>
<dbReference type="OMA" id="GQVMRNN"/>
<dbReference type="Gene3D" id="2.40.50.700">
    <property type="match status" value="1"/>
</dbReference>
<evidence type="ECO:0000256" key="3">
    <source>
        <dbReference type="ARBA" id="ARBA00022552"/>
    </source>
</evidence>
<dbReference type="GO" id="GO:0003723">
    <property type="term" value="F:RNA binding"/>
    <property type="evidence" value="ECO:0007669"/>
    <property type="project" value="UniProtKB-KW"/>
</dbReference>
<dbReference type="GO" id="GO:0000175">
    <property type="term" value="F:3'-5'-RNA exonuclease activity"/>
    <property type="evidence" value="ECO:0007669"/>
    <property type="project" value="UniProtKB-ARBA"/>
</dbReference>
<keyword evidence="3" id="KW-0698">rRNA processing</keyword>
<dbReference type="Gene3D" id="2.40.50.140">
    <property type="entry name" value="Nucleic acid-binding proteins"/>
    <property type="match status" value="1"/>
</dbReference>
<dbReference type="SMART" id="SM00955">
    <property type="entry name" value="RNB"/>
    <property type="match status" value="1"/>
</dbReference>
<dbReference type="PROSITE" id="PS01175">
    <property type="entry name" value="RIBONUCLEASE_II"/>
    <property type="match status" value="1"/>
</dbReference>
<comment type="subcellular location">
    <subcellularLocation>
        <location evidence="1">Nucleus</location>
    </subcellularLocation>
</comment>
<evidence type="ECO:0000256" key="8">
    <source>
        <dbReference type="ARBA" id="ARBA00022884"/>
    </source>
</evidence>
<dbReference type="GO" id="GO:0016075">
    <property type="term" value="P:rRNA catabolic process"/>
    <property type="evidence" value="ECO:0007669"/>
    <property type="project" value="TreeGrafter"/>
</dbReference>
<dbReference type="GO" id="GO:0000177">
    <property type="term" value="C:cytoplasmic exosome (RNase complex)"/>
    <property type="evidence" value="ECO:0007669"/>
    <property type="project" value="TreeGrafter"/>
</dbReference>
<dbReference type="AlphaFoldDB" id="A0A058ZAN2"/>
<proteinExistence type="inferred from homology"/>
<evidence type="ECO:0000256" key="12">
    <source>
        <dbReference type="SAM" id="MobiDB-lite"/>
    </source>
</evidence>
<dbReference type="Pfam" id="PF17216">
    <property type="entry name" value="Rrp44_CSD1"/>
    <property type="match status" value="1"/>
</dbReference>
<dbReference type="STRING" id="691883.A0A058ZAN2"/>
<dbReference type="Proteomes" id="UP000030693">
    <property type="component" value="Unassembled WGS sequence"/>
</dbReference>
<dbReference type="InterPro" id="IPR033771">
    <property type="entry name" value="Rrp44_CSD1"/>
</dbReference>
<organism evidence="15">
    <name type="scientific">Fonticula alba</name>
    <name type="common">Slime mold</name>
    <dbReference type="NCBI Taxonomy" id="691883"/>
    <lineage>
        <taxon>Eukaryota</taxon>
        <taxon>Rotosphaerida</taxon>
        <taxon>Fonticulaceae</taxon>
        <taxon>Fonticula</taxon>
    </lineage>
</organism>
<name>A0A058ZAN2_FONAL</name>
<keyword evidence="6" id="KW-0271">Exosome</keyword>
<dbReference type="PANTHER" id="PTHR23355">
    <property type="entry name" value="RIBONUCLEASE"/>
    <property type="match status" value="1"/>
</dbReference>
<evidence type="ECO:0000256" key="11">
    <source>
        <dbReference type="RuleBase" id="RU003901"/>
    </source>
</evidence>
<dbReference type="GO" id="GO:0004519">
    <property type="term" value="F:endonuclease activity"/>
    <property type="evidence" value="ECO:0007669"/>
    <property type="project" value="TreeGrafter"/>
</dbReference>
<keyword evidence="4" id="KW-0540">Nuclease</keyword>
<keyword evidence="9" id="KW-0539">Nucleus</keyword>
<dbReference type="InterPro" id="IPR022966">
    <property type="entry name" value="RNase_II/R_CS"/>
</dbReference>
<dbReference type="OrthoDB" id="372421at2759"/>
<evidence type="ECO:0000256" key="6">
    <source>
        <dbReference type="ARBA" id="ARBA00022835"/>
    </source>
</evidence>
<dbReference type="eggNOG" id="KOG2102">
    <property type="taxonomic scope" value="Eukaryota"/>
</dbReference>
<dbReference type="GO" id="GO:0000176">
    <property type="term" value="C:nuclear exosome (RNase complex)"/>
    <property type="evidence" value="ECO:0007669"/>
    <property type="project" value="TreeGrafter"/>
</dbReference>
<evidence type="ECO:0000256" key="5">
    <source>
        <dbReference type="ARBA" id="ARBA00022801"/>
    </source>
</evidence>
<dbReference type="Pfam" id="PF17849">
    <property type="entry name" value="OB_Dis3"/>
    <property type="match status" value="1"/>
</dbReference>
<evidence type="ECO:0000313" key="16">
    <source>
        <dbReference type="Proteomes" id="UP000030693"/>
    </source>
</evidence>
<dbReference type="SMART" id="SM00670">
    <property type="entry name" value="PINc"/>
    <property type="match status" value="1"/>
</dbReference>
<sequence>MRSSAFPDYHAIVPDTNVFLHQMDALEHSALHDIVILQTVLSELKHRSPVIYSRARSLVSDASRRCIVFNNENHRETYVLQNPEETPNDRNDRAIRTATRWLDTHWAPLGMHAVMLTQDRQNLQMALNEETAPCHARHFVDYAQALAEEFPDLADRLASLPAGSGAGVSVDPLLTADLTPEERFDFPAYLDEETVTLGVKSGRFLRGNVRISDLNVEEALVWTRAHDLPVVVPGLRALNRAIEGDTVALELLPESEWVLPTSEAKLDSAEATDGQTSRVSAASYLLETDADLTAAPLATAETRPHPTGRVVAIIQRNRRPYCGGIPEGQLMLPALDEHGTRVVLFQPLDRRIPRIRIRTRLPPADLLAKRIVVAIDDWDAGARHPRGHYIRTIGAAGTKDTESEVILLENGVPFGEFSAAAHACLPDGNWSADAAIAAQGGLGRRVDLRDVLVCSVDPPGTTDIDDALHARVLPSGNVEVGVHIADVTHFVKPNTPLDAEAAARSTSVYLVDRRISMLPNLLGTNLCSLLPDVDRFTFSCLWELDPVTLRVVSTRFVKSVVRSRRAFSYEEAQLRLDDPAAYGWHEDDPVTGANGRGDPLVGSLVWLNRIAQRLREQRRQAGALMLSSPEVRFELGDDKNPLYAKVKNTIPANSLVEEFMLFANVSVARFIVDAFPQTSVLRRHPAPTALRFDELQQFLRARGHSLDVSSNRALADSLDRCSDPEDPFFNSLCRMLVTRCLMQAVYFASGTQPRAEFAHYGLARDIYTHFTSPIRRYSDILVHRLLAAAIDFEPTSQLLIHRDNITRLCNVINIRHRSAKKASMSSTELFTGLLFSRFDLAQEETAYVVRVMSNGLVVHVPAFGLEGFIPITSANFRYNRKLSQIEHLDGRKFLGVFDRARVSLMAHRPDSRVDVANSLLKISLLAPSLDGTPCDPVPAPTLESLAVPRIPQRAAELAASRAKRTQPEDAPGQAAREETSSGQIKKARQSV</sequence>
<dbReference type="InterPro" id="IPR002716">
    <property type="entry name" value="PIN_dom"/>
</dbReference>
<evidence type="ECO:0000256" key="2">
    <source>
        <dbReference type="ARBA" id="ARBA00005785"/>
    </source>
</evidence>
<dbReference type="CDD" id="cd09862">
    <property type="entry name" value="PIN_Rrp44-like"/>
    <property type="match status" value="1"/>
</dbReference>
<accession>A0A058ZAN2</accession>